<dbReference type="PANTHER" id="PTHR46885:SF1">
    <property type="entry name" value="PROTEIN ANKUB1"/>
    <property type="match status" value="1"/>
</dbReference>
<feature type="compositionally biased region" description="Polar residues" evidence="1">
    <location>
        <begin position="573"/>
        <end position="593"/>
    </location>
</feature>
<dbReference type="SUPFAM" id="SSF54236">
    <property type="entry name" value="Ubiquitin-like"/>
    <property type="match status" value="2"/>
</dbReference>
<organism evidence="3 4">
    <name type="scientific">Patella caerulea</name>
    <name type="common">Rayed Mediterranean limpet</name>
    <dbReference type="NCBI Taxonomy" id="87958"/>
    <lineage>
        <taxon>Eukaryota</taxon>
        <taxon>Metazoa</taxon>
        <taxon>Spiralia</taxon>
        <taxon>Lophotrochozoa</taxon>
        <taxon>Mollusca</taxon>
        <taxon>Gastropoda</taxon>
        <taxon>Patellogastropoda</taxon>
        <taxon>Patelloidea</taxon>
        <taxon>Patellidae</taxon>
        <taxon>Patella</taxon>
    </lineage>
</organism>
<feature type="domain" description="Ubiquitin-like" evidence="2">
    <location>
        <begin position="1"/>
        <end position="82"/>
    </location>
</feature>
<feature type="compositionally biased region" description="Basic and acidic residues" evidence="1">
    <location>
        <begin position="466"/>
        <end position="481"/>
    </location>
</feature>
<protein>
    <recommendedName>
        <fullName evidence="2">Ubiquitin-like domain-containing protein</fullName>
    </recommendedName>
</protein>
<keyword evidence="4" id="KW-1185">Reference proteome</keyword>
<dbReference type="InterPro" id="IPR042788">
    <property type="entry name" value="ANKUB1"/>
</dbReference>
<dbReference type="Gene3D" id="1.25.40.20">
    <property type="entry name" value="Ankyrin repeat-containing domain"/>
    <property type="match status" value="1"/>
</dbReference>
<dbReference type="SUPFAM" id="SSF48403">
    <property type="entry name" value="Ankyrin repeat"/>
    <property type="match status" value="1"/>
</dbReference>
<dbReference type="InterPro" id="IPR029071">
    <property type="entry name" value="Ubiquitin-like_domsf"/>
</dbReference>
<gene>
    <name evidence="3" type="ORF">SNE40_004269</name>
</gene>
<accession>A0AAN8Q9J5</accession>
<evidence type="ECO:0000313" key="4">
    <source>
        <dbReference type="Proteomes" id="UP001347796"/>
    </source>
</evidence>
<dbReference type="InterPro" id="IPR036770">
    <property type="entry name" value="Ankyrin_rpt-contain_sf"/>
</dbReference>
<feature type="compositionally biased region" description="Basic and acidic residues" evidence="1">
    <location>
        <begin position="419"/>
        <end position="433"/>
    </location>
</feature>
<evidence type="ECO:0000313" key="3">
    <source>
        <dbReference type="EMBL" id="KAK6192872.1"/>
    </source>
</evidence>
<evidence type="ECO:0000256" key="1">
    <source>
        <dbReference type="SAM" id="MobiDB-lite"/>
    </source>
</evidence>
<comment type="caution">
    <text evidence="3">The sequence shown here is derived from an EMBL/GenBank/DDBJ whole genome shotgun (WGS) entry which is preliminary data.</text>
</comment>
<dbReference type="Proteomes" id="UP001347796">
    <property type="component" value="Unassembled WGS sequence"/>
</dbReference>
<reference evidence="3 4" key="1">
    <citation type="submission" date="2024-01" db="EMBL/GenBank/DDBJ databases">
        <title>The genome of the rayed Mediterranean limpet Patella caerulea (Linnaeus, 1758).</title>
        <authorList>
            <person name="Anh-Thu Weber A."/>
            <person name="Halstead-Nussloch G."/>
        </authorList>
    </citation>
    <scope>NUCLEOTIDE SEQUENCE [LARGE SCALE GENOMIC DNA]</scope>
    <source>
        <strain evidence="3">AATW-2023a</strain>
        <tissue evidence="3">Whole specimen</tissue>
    </source>
</reference>
<feature type="compositionally biased region" description="Polar residues" evidence="1">
    <location>
        <begin position="456"/>
        <end position="465"/>
    </location>
</feature>
<dbReference type="EMBL" id="JAZGQO010000002">
    <property type="protein sequence ID" value="KAK6192872.1"/>
    <property type="molecule type" value="Genomic_DNA"/>
</dbReference>
<evidence type="ECO:0000259" key="2">
    <source>
        <dbReference type="PROSITE" id="PS50053"/>
    </source>
</evidence>
<feature type="region of interest" description="Disordered" evidence="1">
    <location>
        <begin position="419"/>
        <end position="609"/>
    </location>
</feature>
<dbReference type="InterPro" id="IPR000626">
    <property type="entry name" value="Ubiquitin-like_dom"/>
</dbReference>
<dbReference type="PROSITE" id="PS50053">
    <property type="entry name" value="UBIQUITIN_2"/>
    <property type="match status" value="1"/>
</dbReference>
<feature type="compositionally biased region" description="Polar residues" evidence="1">
    <location>
        <begin position="532"/>
        <end position="544"/>
    </location>
</feature>
<dbReference type="AlphaFoldDB" id="A0AAN8Q9J5"/>
<dbReference type="PANTHER" id="PTHR46885">
    <property type="entry name" value="PROTEIN ANKUB1"/>
    <property type="match status" value="1"/>
</dbReference>
<sequence>MLLFGIFEGERVTLDVSPGMTVAEFKKILQEKLNISDDLCKFDKTVISLTYARAELRDAWVLSDLGIVHGTTIRIQLKEEENPVLYIQCSHTNETLTIFDNLNVGSMPVKDLRSLVSKRTGLPVGIFRLCTSNGTEMFDCHLLEYYGIEAGSKLLLENWDGLNEFINLASRGFTPQVISQISLDDIHGRYLLKVALYIAAHFGNVDLARSLLKLGGRSDEAIKDPPQRQWCGSLTHIDSLKAPVHVATEMGNLGVLRLFVNHDITCLMAKDGRGLMALNIALRQHIKNCASYLLTKQWTKINLTKNVAVSVKTYDGIKRWWERAKETAYIKYGLSKSSIKKRNVDLGPLVTYGVLVDGFSKSSMNGKPKVQLVKEEKDKRKAKENVIPTIEENEEDPEMYFKNINLNLPATDRSIIFTDRKNVQNIPKSDRSKHYSPTTQTKQAWKVKPDGGATPGRSSRSTTPDASKKDSESSPERDHGFKLPPILERNRRRLVSQSQPALNVSPKGSIKLGKGGGSRLTKSNKNAFLRTSKPNKTLTQSLPNVNVLPPDKPASMPALSIASTDRSEMGKSLTDTPGASMSSITEEAQSSEDLPNIPKARKKRRGKIPSSVLLSKAQASDSTIPLPLINNESNTRPFFYLNGLREEDVIEPTVELLSKYKGGSPRERAIRSLVVASSFKEKPWLTQVRMALSLSTTSMKREVKRIKSSTKDVSVQCALKPTHPVSSIV</sequence>
<proteinExistence type="predicted"/>
<dbReference type="Gene3D" id="3.10.20.90">
    <property type="entry name" value="Phosphatidylinositol 3-kinase Catalytic Subunit, Chain A, domain 1"/>
    <property type="match status" value="2"/>
</dbReference>
<name>A0AAN8Q9J5_PATCE</name>